<dbReference type="InterPro" id="IPR019557">
    <property type="entry name" value="AminoTfrase-like_pln_mobile"/>
</dbReference>
<dbReference type="PANTHER" id="PTHR46033:SF62">
    <property type="entry name" value="AMINOTRANSFERASE-LIKE PLANT MOBILE DOMAIN-CONTAINING PROTEIN"/>
    <property type="match status" value="1"/>
</dbReference>
<protein>
    <recommendedName>
        <fullName evidence="2">Aminotransferase-like plant mobile domain-containing protein</fullName>
    </recommendedName>
</protein>
<dbReference type="EMBL" id="NMUH01000144">
    <property type="protein sequence ID" value="MQL72838.1"/>
    <property type="molecule type" value="Genomic_DNA"/>
</dbReference>
<dbReference type="PANTHER" id="PTHR46033">
    <property type="entry name" value="PROTEIN MAIN-LIKE 2"/>
    <property type="match status" value="1"/>
</dbReference>
<evidence type="ECO:0000256" key="1">
    <source>
        <dbReference type="SAM" id="MobiDB-lite"/>
    </source>
</evidence>
<dbReference type="OrthoDB" id="1716420at2759"/>
<sequence>MRIRKILIKRGNVPNRQQHEPPPYAPANKKSRPRHHSPPFPTPNLSLVSSFHVSHGGARSSRPPPLSSIYSGIDPVGARRSVPLLSIACKSGAKAICGSLTLLQLWSWEQLHVGRPDIAMHLLAQDMSLGHRSEFDHQEDYQVRWEPYTADILEMLPAVSRQASHLWLSRVPLISFSIVEMHVPDRVLRQFGRVQHILGPVDALDRVTRKGRGHIDWARYFAHFVQM</sequence>
<dbReference type="Proteomes" id="UP000652761">
    <property type="component" value="Unassembled WGS sequence"/>
</dbReference>
<dbReference type="GO" id="GO:0010073">
    <property type="term" value="P:meristem maintenance"/>
    <property type="evidence" value="ECO:0007669"/>
    <property type="project" value="InterPro"/>
</dbReference>
<evidence type="ECO:0000313" key="3">
    <source>
        <dbReference type="EMBL" id="MQL72838.1"/>
    </source>
</evidence>
<proteinExistence type="predicted"/>
<reference evidence="3" key="1">
    <citation type="submission" date="2017-07" db="EMBL/GenBank/DDBJ databases">
        <title>Taro Niue Genome Assembly and Annotation.</title>
        <authorList>
            <person name="Atibalentja N."/>
            <person name="Keating K."/>
            <person name="Fields C.J."/>
        </authorList>
    </citation>
    <scope>NUCLEOTIDE SEQUENCE</scope>
    <source>
        <strain evidence="3">Niue_2</strain>
        <tissue evidence="3">Leaf</tissue>
    </source>
</reference>
<gene>
    <name evidence="3" type="ORF">Taro_005188</name>
</gene>
<accession>A0A843TMD4</accession>
<keyword evidence="4" id="KW-1185">Reference proteome</keyword>
<dbReference type="AlphaFoldDB" id="A0A843TMD4"/>
<feature type="region of interest" description="Disordered" evidence="1">
    <location>
        <begin position="1"/>
        <end position="43"/>
    </location>
</feature>
<comment type="caution">
    <text evidence="3">The sequence shown here is derived from an EMBL/GenBank/DDBJ whole genome shotgun (WGS) entry which is preliminary data.</text>
</comment>
<name>A0A843TMD4_COLES</name>
<evidence type="ECO:0000259" key="2">
    <source>
        <dbReference type="Pfam" id="PF10536"/>
    </source>
</evidence>
<evidence type="ECO:0000313" key="4">
    <source>
        <dbReference type="Proteomes" id="UP000652761"/>
    </source>
</evidence>
<dbReference type="InterPro" id="IPR044824">
    <property type="entry name" value="MAIN-like"/>
</dbReference>
<organism evidence="3 4">
    <name type="scientific">Colocasia esculenta</name>
    <name type="common">Wild taro</name>
    <name type="synonym">Arum esculentum</name>
    <dbReference type="NCBI Taxonomy" id="4460"/>
    <lineage>
        <taxon>Eukaryota</taxon>
        <taxon>Viridiplantae</taxon>
        <taxon>Streptophyta</taxon>
        <taxon>Embryophyta</taxon>
        <taxon>Tracheophyta</taxon>
        <taxon>Spermatophyta</taxon>
        <taxon>Magnoliopsida</taxon>
        <taxon>Liliopsida</taxon>
        <taxon>Araceae</taxon>
        <taxon>Aroideae</taxon>
        <taxon>Colocasieae</taxon>
        <taxon>Colocasia</taxon>
    </lineage>
</organism>
<feature type="domain" description="Aminotransferase-like plant mobile" evidence="2">
    <location>
        <begin position="63"/>
        <end position="214"/>
    </location>
</feature>
<dbReference type="Pfam" id="PF10536">
    <property type="entry name" value="PMD"/>
    <property type="match status" value="1"/>
</dbReference>